<dbReference type="EMBL" id="WCUV01000021">
    <property type="protein sequence ID" value="KAB4086958.1"/>
    <property type="molecule type" value="Genomic_DNA"/>
</dbReference>
<evidence type="ECO:0000313" key="6">
    <source>
        <dbReference type="Proteomes" id="UP000432488"/>
    </source>
</evidence>
<reference evidence="4 5" key="1">
    <citation type="submission" date="2018-08" db="EMBL/GenBank/DDBJ databases">
        <title>A genome reference for cultivated species of the human gut microbiota.</title>
        <authorList>
            <person name="Zou Y."/>
            <person name="Xue W."/>
            <person name="Luo G."/>
        </authorList>
    </citation>
    <scope>NUCLEOTIDE SEQUENCE [LARGE SCALE GENOMIC DNA]</scope>
    <source>
        <strain evidence="4 5">TM04-30</strain>
    </source>
</reference>
<protein>
    <recommendedName>
        <fullName evidence="8">DNA methylase</fullName>
    </recommendedName>
</protein>
<reference evidence="3" key="3">
    <citation type="submission" date="2022-10" db="EMBL/GenBank/DDBJ databases">
        <title>Human gut microbiome strain richness.</title>
        <authorList>
            <person name="Chen-Liaw A."/>
        </authorList>
    </citation>
    <scope>NUCLEOTIDE SEQUENCE</scope>
    <source>
        <strain evidence="3">A1_m1001262Bd0_191120</strain>
    </source>
</reference>
<evidence type="ECO:0000313" key="1">
    <source>
        <dbReference type="EMBL" id="KAB4086958.1"/>
    </source>
</evidence>
<dbReference type="Proteomes" id="UP000260844">
    <property type="component" value="Unassembled WGS sequence"/>
</dbReference>
<evidence type="ECO:0000313" key="4">
    <source>
        <dbReference type="EMBL" id="RGJ89439.1"/>
    </source>
</evidence>
<gene>
    <name evidence="4" type="ORF">DXD40_17945</name>
    <name evidence="2" type="ORF">GAP47_16125</name>
    <name evidence="1" type="ORF">GAQ56_20905</name>
    <name evidence="3" type="ORF">POY80_19585</name>
</gene>
<dbReference type="Proteomes" id="UP001218502">
    <property type="component" value="Unassembled WGS sequence"/>
</dbReference>
<dbReference type="AlphaFoldDB" id="A0A139JVD6"/>
<evidence type="ECO:0000313" key="5">
    <source>
        <dbReference type="Proteomes" id="UP000260844"/>
    </source>
</evidence>
<organism evidence="2 7">
    <name type="scientific">Bacteroides uniformis</name>
    <dbReference type="NCBI Taxonomy" id="820"/>
    <lineage>
        <taxon>Bacteria</taxon>
        <taxon>Pseudomonadati</taxon>
        <taxon>Bacteroidota</taxon>
        <taxon>Bacteroidia</taxon>
        <taxon>Bacteroidales</taxon>
        <taxon>Bacteroidaceae</taxon>
        <taxon>Bacteroides</taxon>
    </lineage>
</organism>
<dbReference type="EMBL" id="WCTL01000016">
    <property type="protein sequence ID" value="KAB4233554.1"/>
    <property type="molecule type" value="Genomic_DNA"/>
</dbReference>
<proteinExistence type="predicted"/>
<accession>A0A139JVD6</accession>
<dbReference type="EMBL" id="QSPV01000023">
    <property type="protein sequence ID" value="RGJ89439.1"/>
    <property type="molecule type" value="Genomic_DNA"/>
</dbReference>
<reference evidence="6 7" key="2">
    <citation type="journal article" date="2019" name="Nat. Med.">
        <title>A library of human gut bacterial isolates paired with longitudinal multiomics data enables mechanistic microbiome research.</title>
        <authorList>
            <person name="Poyet M."/>
            <person name="Groussin M."/>
            <person name="Gibbons S.M."/>
            <person name="Avila-Pacheco J."/>
            <person name="Jiang X."/>
            <person name="Kearney S.M."/>
            <person name="Perrotta A.R."/>
            <person name="Berdy B."/>
            <person name="Zhao S."/>
            <person name="Lieberman T.D."/>
            <person name="Swanson P.K."/>
            <person name="Smith M."/>
            <person name="Roesemann S."/>
            <person name="Alexander J.E."/>
            <person name="Rich S.A."/>
            <person name="Livny J."/>
            <person name="Vlamakis H."/>
            <person name="Clish C."/>
            <person name="Bullock K."/>
            <person name="Deik A."/>
            <person name="Scott J."/>
            <person name="Pierce K.A."/>
            <person name="Xavier R.J."/>
            <person name="Alm E.J."/>
        </authorList>
    </citation>
    <scope>NUCLEOTIDE SEQUENCE [LARGE SCALE GENOMIC DNA]</scope>
    <source>
        <strain evidence="1 6">BIOML-A42</strain>
        <strain evidence="2 7">BIOML-A5</strain>
    </source>
</reference>
<evidence type="ECO:0000313" key="2">
    <source>
        <dbReference type="EMBL" id="KAB4233554.1"/>
    </source>
</evidence>
<comment type="caution">
    <text evidence="2">The sequence shown here is derived from an EMBL/GenBank/DDBJ whole genome shotgun (WGS) entry which is preliminary data.</text>
</comment>
<dbReference type="Proteomes" id="UP000432488">
    <property type="component" value="Unassembled WGS sequence"/>
</dbReference>
<evidence type="ECO:0000313" key="3">
    <source>
        <dbReference type="EMBL" id="MDC1754640.1"/>
    </source>
</evidence>
<dbReference type="EMBL" id="JAQNQY010000037">
    <property type="protein sequence ID" value="MDC1754640.1"/>
    <property type="molecule type" value="Genomic_DNA"/>
</dbReference>
<evidence type="ECO:0000313" key="7">
    <source>
        <dbReference type="Proteomes" id="UP000462376"/>
    </source>
</evidence>
<evidence type="ECO:0008006" key="8">
    <source>
        <dbReference type="Google" id="ProtNLM"/>
    </source>
</evidence>
<dbReference type="Proteomes" id="UP000462376">
    <property type="component" value="Unassembled WGS sequence"/>
</dbReference>
<dbReference type="RefSeq" id="WP_061412749.1">
    <property type="nucleotide sequence ID" value="NZ_BAABYI010000001.1"/>
</dbReference>
<sequence>MKENKITQPESREIQRSDINFANYNPRKITQEARKNLKANLKRVGLLGGIVWNEVTGNLVSGHQRISVIDEVNKYNPDTRTNDYLIRVEVVHMDEKTEKEQNIFMNNRSVQGDFDSDMLKDMLDGIDYSLAGLNDFDLNMLGIGDLDFSINDDIWRKEDILDDSLSAIDEATKEGKENKDINRSNNFYEDSKENQIVRHNEVQKIKDRISNQNSFEKDNGMLSYVVLSFNSPTERANFMKMFGYGFEERYIDGKEFMDRIEFGVE</sequence>
<name>A0A139JVD6_BACUN</name>